<evidence type="ECO:0000256" key="2">
    <source>
        <dbReference type="ARBA" id="ARBA00007151"/>
    </source>
</evidence>
<evidence type="ECO:0000259" key="23">
    <source>
        <dbReference type="Pfam" id="PF00361"/>
    </source>
</evidence>
<keyword evidence="20" id="KW-0604">Photosystem II</keyword>
<dbReference type="PANTHER" id="PTHR22773">
    <property type="entry name" value="NADH DEHYDROGENASE"/>
    <property type="match status" value="1"/>
</dbReference>
<evidence type="ECO:0000256" key="19">
    <source>
        <dbReference type="ARBA" id="ARBA00023274"/>
    </source>
</evidence>
<proteinExistence type="inferred from homology"/>
<keyword evidence="7" id="KW-0934">Plastid</keyword>
<keyword evidence="16" id="KW-0520">NAD</keyword>
<sequence>MGLPWYRVHTVVLNDPDRLLSVHIMHTALVAGWAGSMALYELVFFDPFDPVLDPMWRQGMFVIPFITRLGITNSWGGWSITGGTTPNLSIWSYEGVAGAHIVFLGLCFLAAIWHWVYWDLEIFCDERTGKPSLNLPKIFGIHLFLAGVACFGFGAFHVTGLYGPGIWVSDPYGLTGKVQSVNPAWGVEGFDPFVPGGIASHHIAAGTLGILAGLFHLSIRPPQRLYKGLRMGNIEIVLSNSIAAVFFAAFVVAGTMWYGSATTPIELFGPSRYQWDQRYFQQEIYRRVSAGLAENQSLSEAWSKIPEKLAFYDYIGNNPAKGGLFRAVCFMSINMWSNSRYSSKSKTCRWIYSSSSIGSTQGKVLAIHWLLGASQKRPGRNMAFKLSSELVDAAKGSGDAIRKKEETHRMAEANRAFAHFQCILIFGLILLLMIDSTSDQKDLSWFYLISSTSLVMSITDLLFRWGEEPMIRFSRNFQTNNFNKIFQFLILLCSTICIPLSVEYIKCTEMALTEFLLSILTATLGGMFLCGANDLITIFVAPECFSLCSYLLSGYTKKDVRSNEASTKYLLMGGASSSILVHGSSWLYGSSGEEGEIELQEIVNGLINTQMYNSPGISIVLIFITVGIGFKLSPAPSHQWTPDVYEGVRFEQVIKIEKNRSFTTTDEGFLEKLRISIVILLKILNRMDSVLYIREEGNQKRKKTSSSFFDHLGAVRDESLMHVRNSLFDCDFPTPVVAFLFVTPKVAASASATRIFDIPFYFSSNEWHLLLEILAILSMILGNLIAITQTSMKRMLAYSSIGQIGYFIIGIIVGDSNGGYASMITYMMFYISINLGTFACIVLFGLRTKTDNIRDYAGLYTKDPFLALSLALCLLSLGGLPPLAGFFKKLHLFWYGWQAGLYFLVSIGLLISVVSIYYYLKIIKLLMIGRNQEITPHVRNYRGSPLRSNNSIELSMIVCVIASTIPGISMNPIIEIAQDTIF</sequence>
<evidence type="ECO:0000256" key="20">
    <source>
        <dbReference type="ARBA" id="ARBA00023276"/>
    </source>
</evidence>
<dbReference type="InterPro" id="IPR036823">
    <property type="entry name" value="Ribosomal_uS7_dom_sf"/>
</dbReference>
<dbReference type="Proteomes" id="UP000289738">
    <property type="component" value="Chromosome A02"/>
</dbReference>
<dbReference type="Gene3D" id="3.10.680.10">
    <property type="entry name" value="Photosystem II CP47 reaction center protein"/>
    <property type="match status" value="1"/>
</dbReference>
<evidence type="ECO:0000256" key="11">
    <source>
        <dbReference type="ARBA" id="ARBA00022957"/>
    </source>
</evidence>
<dbReference type="GO" id="GO:1990904">
    <property type="term" value="C:ribonucleoprotein complex"/>
    <property type="evidence" value="ECO:0007669"/>
    <property type="project" value="UniProtKB-KW"/>
</dbReference>
<evidence type="ECO:0000256" key="10">
    <source>
        <dbReference type="ARBA" id="ARBA00022857"/>
    </source>
</evidence>
<keyword evidence="10" id="KW-0521">NADP</keyword>
<keyword evidence="5" id="KW-0150">Chloroplast</keyword>
<dbReference type="GO" id="GO:0009536">
    <property type="term" value="C:plastid"/>
    <property type="evidence" value="ECO:0007669"/>
    <property type="project" value="UniProtKB-ARBA"/>
</dbReference>
<dbReference type="InterPro" id="IPR001750">
    <property type="entry name" value="ND/Mrp_TM"/>
</dbReference>
<evidence type="ECO:0000256" key="21">
    <source>
        <dbReference type="SAM" id="Phobius"/>
    </source>
</evidence>
<feature type="transmembrane region" description="Helical" evidence="21">
    <location>
        <begin position="865"/>
        <end position="887"/>
    </location>
</feature>
<protein>
    <recommendedName>
        <fullName evidence="27">NADH-plastoquinone oxidoreductase subunit 2</fullName>
    </recommendedName>
</protein>
<keyword evidence="15" id="KW-0157">Chromophore</keyword>
<dbReference type="GO" id="GO:0009523">
    <property type="term" value="C:photosystem II"/>
    <property type="evidence" value="ECO:0007669"/>
    <property type="project" value="UniProtKB-KW"/>
</dbReference>
<keyword evidence="17" id="KW-0793">Thylakoid</keyword>
<feature type="domain" description="NADH:quinone oxidoreductase/Mrp antiporter transmembrane" evidence="23">
    <location>
        <begin position="532"/>
        <end position="647"/>
    </location>
</feature>
<evidence type="ECO:0000256" key="7">
    <source>
        <dbReference type="ARBA" id="ARBA00022640"/>
    </source>
</evidence>
<feature type="transmembrane region" description="Helical" evidence="21">
    <location>
        <begin position="20"/>
        <end position="40"/>
    </location>
</feature>
<evidence type="ECO:0000256" key="8">
    <source>
        <dbReference type="ARBA" id="ARBA00022692"/>
    </source>
</evidence>
<evidence type="ECO:0000256" key="17">
    <source>
        <dbReference type="ARBA" id="ARBA00023078"/>
    </source>
</evidence>
<feature type="domain" description="NAD(P)H-quinone oxidoreductase subunit 2 N-terminal" evidence="24">
    <location>
        <begin position="420"/>
        <end position="503"/>
    </location>
</feature>
<evidence type="ECO:0000256" key="14">
    <source>
        <dbReference type="ARBA" id="ARBA00022989"/>
    </source>
</evidence>
<dbReference type="InterPro" id="IPR000932">
    <property type="entry name" value="PS_antenna-like"/>
</dbReference>
<dbReference type="GO" id="GO:0016168">
    <property type="term" value="F:chlorophyll binding"/>
    <property type="evidence" value="ECO:0007669"/>
    <property type="project" value="UniProtKB-KW"/>
</dbReference>
<dbReference type="InterPro" id="IPR023798">
    <property type="entry name" value="Ribosomal_uS7_dom"/>
</dbReference>
<dbReference type="GO" id="GO:0048038">
    <property type="term" value="F:quinone binding"/>
    <property type="evidence" value="ECO:0007669"/>
    <property type="project" value="UniProtKB-KW"/>
</dbReference>
<evidence type="ECO:0000259" key="24">
    <source>
        <dbReference type="Pfam" id="PF19530"/>
    </source>
</evidence>
<feature type="transmembrane region" description="Helical" evidence="21">
    <location>
        <begin position="767"/>
        <end position="788"/>
    </location>
</feature>
<dbReference type="InterPro" id="IPR036001">
    <property type="entry name" value="PS_II_antenna-like_sf"/>
</dbReference>
<feature type="transmembrane region" description="Helical" evidence="21">
    <location>
        <begin position="139"/>
        <end position="162"/>
    </location>
</feature>
<evidence type="ECO:0000259" key="22">
    <source>
        <dbReference type="Pfam" id="PF00177"/>
    </source>
</evidence>
<evidence type="ECO:0000256" key="1">
    <source>
        <dbReference type="ARBA" id="ARBA00004141"/>
    </source>
</evidence>
<dbReference type="Gene3D" id="1.10.455.10">
    <property type="entry name" value="Ribosomal protein S7 domain"/>
    <property type="match status" value="1"/>
</dbReference>
<keyword evidence="26" id="KW-1185">Reference proteome</keyword>
<feature type="domain" description="NADH:quinone oxidoreductase/Mrp antiporter transmembrane" evidence="23">
    <location>
        <begin position="732"/>
        <end position="914"/>
    </location>
</feature>
<dbReference type="GO" id="GO:0008137">
    <property type="term" value="F:NADH dehydrogenase (ubiquinone) activity"/>
    <property type="evidence" value="ECO:0007669"/>
    <property type="project" value="InterPro"/>
</dbReference>
<dbReference type="Pfam" id="PF00177">
    <property type="entry name" value="Ribosomal_S7"/>
    <property type="match status" value="1"/>
</dbReference>
<dbReference type="GO" id="GO:0005840">
    <property type="term" value="C:ribosome"/>
    <property type="evidence" value="ECO:0007669"/>
    <property type="project" value="UniProtKB-KW"/>
</dbReference>
<evidence type="ECO:0000256" key="15">
    <source>
        <dbReference type="ARBA" id="ARBA00022991"/>
    </source>
</evidence>
<evidence type="ECO:0000256" key="13">
    <source>
        <dbReference type="ARBA" id="ARBA00022980"/>
    </source>
</evidence>
<dbReference type="SUPFAM" id="SSF47973">
    <property type="entry name" value="Ribosomal protein S7"/>
    <property type="match status" value="1"/>
</dbReference>
<keyword evidence="19" id="KW-0687">Ribonucleoprotein</keyword>
<organism evidence="25 26">
    <name type="scientific">Arachis hypogaea</name>
    <name type="common">Peanut</name>
    <dbReference type="NCBI Taxonomy" id="3818"/>
    <lineage>
        <taxon>Eukaryota</taxon>
        <taxon>Viridiplantae</taxon>
        <taxon>Streptophyta</taxon>
        <taxon>Embryophyta</taxon>
        <taxon>Tracheophyta</taxon>
        <taxon>Spermatophyta</taxon>
        <taxon>Magnoliopsida</taxon>
        <taxon>eudicotyledons</taxon>
        <taxon>Gunneridae</taxon>
        <taxon>Pentapetalae</taxon>
        <taxon>rosids</taxon>
        <taxon>fabids</taxon>
        <taxon>Fabales</taxon>
        <taxon>Fabaceae</taxon>
        <taxon>Papilionoideae</taxon>
        <taxon>50 kb inversion clade</taxon>
        <taxon>dalbergioids sensu lato</taxon>
        <taxon>Dalbergieae</taxon>
        <taxon>Pterocarpus clade</taxon>
        <taxon>Arachis</taxon>
    </lineage>
</organism>
<dbReference type="Pfam" id="PF19530">
    <property type="entry name" value="Ndh2_N"/>
    <property type="match status" value="1"/>
</dbReference>
<dbReference type="HAMAP" id="MF_00445">
    <property type="entry name" value="NDH1_NuoN_1"/>
    <property type="match status" value="1"/>
</dbReference>
<feature type="transmembrane region" description="Helical" evidence="21">
    <location>
        <begin position="485"/>
        <end position="505"/>
    </location>
</feature>
<feature type="transmembrane region" description="Helical" evidence="21">
    <location>
        <begin position="446"/>
        <end position="465"/>
    </location>
</feature>
<keyword evidence="14 21" id="KW-1133">Transmembrane helix</keyword>
<feature type="transmembrane region" description="Helical" evidence="21">
    <location>
        <begin position="795"/>
        <end position="814"/>
    </location>
</feature>
<keyword evidence="4" id="KW-0148">Chlorophyll</keyword>
<feature type="transmembrane region" description="Helical" evidence="21">
    <location>
        <begin position="820"/>
        <end position="844"/>
    </location>
</feature>
<keyword evidence="6" id="KW-0602">Photosynthesis</keyword>
<keyword evidence="9" id="KW-0874">Quinone</keyword>
<dbReference type="GO" id="GO:0009767">
    <property type="term" value="P:photosynthetic electron transport chain"/>
    <property type="evidence" value="ECO:0007669"/>
    <property type="project" value="InterPro"/>
</dbReference>
<evidence type="ECO:0008006" key="27">
    <source>
        <dbReference type="Google" id="ProtNLM"/>
    </source>
</evidence>
<feature type="transmembrane region" description="Helical" evidence="21">
    <location>
        <begin position="512"/>
        <end position="529"/>
    </location>
</feature>
<keyword evidence="8 21" id="KW-0812">Transmembrane</keyword>
<name>A0A445EF39_ARAHY</name>
<accession>A0A445EF39</accession>
<evidence type="ECO:0000256" key="5">
    <source>
        <dbReference type="ARBA" id="ARBA00022528"/>
    </source>
</evidence>
<evidence type="ECO:0000313" key="25">
    <source>
        <dbReference type="EMBL" id="RYR74041.1"/>
    </source>
</evidence>
<feature type="transmembrane region" description="Helical" evidence="21">
    <location>
        <begin position="416"/>
        <end position="434"/>
    </location>
</feature>
<evidence type="ECO:0000256" key="16">
    <source>
        <dbReference type="ARBA" id="ARBA00023027"/>
    </source>
</evidence>
<keyword evidence="3" id="KW-0813">Transport</keyword>
<dbReference type="Pfam" id="PF00361">
    <property type="entry name" value="Proton_antipo_M"/>
    <property type="match status" value="2"/>
</dbReference>
<dbReference type="AlphaFoldDB" id="A0A445EF39"/>
<evidence type="ECO:0000256" key="18">
    <source>
        <dbReference type="ARBA" id="ARBA00023136"/>
    </source>
</evidence>
<gene>
    <name evidence="25" type="ORF">Ahy_A02g008637</name>
</gene>
<dbReference type="GO" id="GO:0042773">
    <property type="term" value="P:ATP synthesis coupled electron transport"/>
    <property type="evidence" value="ECO:0007669"/>
    <property type="project" value="InterPro"/>
</dbReference>
<dbReference type="SUPFAM" id="SSF161077">
    <property type="entry name" value="Photosystem II antenna protein-like"/>
    <property type="match status" value="1"/>
</dbReference>
<feature type="transmembrane region" description="Helical" evidence="21">
    <location>
        <begin position="61"/>
        <end position="78"/>
    </location>
</feature>
<comment type="caution">
    <text evidence="25">The sequence shown here is derived from an EMBL/GenBank/DDBJ whole genome shotgun (WGS) entry which is preliminary data.</text>
</comment>
<keyword evidence="12" id="KW-1278">Translocase</keyword>
<evidence type="ECO:0000256" key="9">
    <source>
        <dbReference type="ARBA" id="ARBA00022719"/>
    </source>
</evidence>
<evidence type="ECO:0000256" key="3">
    <source>
        <dbReference type="ARBA" id="ARBA00022448"/>
    </source>
</evidence>
<evidence type="ECO:0000256" key="12">
    <source>
        <dbReference type="ARBA" id="ARBA00022967"/>
    </source>
</evidence>
<dbReference type="InterPro" id="IPR010096">
    <property type="entry name" value="NADH-Q_OxRdtase_suN/2"/>
</dbReference>
<dbReference type="InterPro" id="IPR045693">
    <property type="entry name" value="Ndh2_N"/>
</dbReference>
<comment type="subcellular location">
    <subcellularLocation>
        <location evidence="1">Membrane</location>
        <topology evidence="1">Multi-pass membrane protein</topology>
    </subcellularLocation>
</comment>
<evidence type="ECO:0000313" key="26">
    <source>
        <dbReference type="Proteomes" id="UP000289738"/>
    </source>
</evidence>
<keyword evidence="18 21" id="KW-0472">Membrane</keyword>
<comment type="similarity">
    <text evidence="2">Belongs to the universal ribosomal protein uS7 family.</text>
</comment>
<feature type="transmembrane region" description="Helical" evidence="21">
    <location>
        <begin position="899"/>
        <end position="920"/>
    </location>
</feature>
<feature type="transmembrane region" description="Helical" evidence="21">
    <location>
        <begin position="237"/>
        <end position="258"/>
    </location>
</feature>
<reference evidence="25 26" key="1">
    <citation type="submission" date="2019-01" db="EMBL/GenBank/DDBJ databases">
        <title>Sequencing of cultivated peanut Arachis hypogaea provides insights into genome evolution and oil improvement.</title>
        <authorList>
            <person name="Chen X."/>
        </authorList>
    </citation>
    <scope>NUCLEOTIDE SEQUENCE [LARGE SCALE GENOMIC DNA]</scope>
    <source>
        <strain evidence="26">cv. Fuhuasheng</strain>
        <tissue evidence="25">Leaves</tissue>
    </source>
</reference>
<dbReference type="EMBL" id="SDMP01000002">
    <property type="protein sequence ID" value="RYR74041.1"/>
    <property type="molecule type" value="Genomic_DNA"/>
</dbReference>
<feature type="transmembrane region" description="Helical" evidence="21">
    <location>
        <begin position="98"/>
        <end position="118"/>
    </location>
</feature>
<evidence type="ECO:0000256" key="4">
    <source>
        <dbReference type="ARBA" id="ARBA00022494"/>
    </source>
</evidence>
<keyword evidence="13" id="KW-0689">Ribosomal protein</keyword>
<feature type="transmembrane region" description="Helical" evidence="21">
    <location>
        <begin position="198"/>
        <end position="217"/>
    </location>
</feature>
<dbReference type="Pfam" id="PF00421">
    <property type="entry name" value="PSII"/>
    <property type="match status" value="1"/>
</dbReference>
<keyword evidence="11" id="KW-0618">Plastoquinone</keyword>
<evidence type="ECO:0000256" key="6">
    <source>
        <dbReference type="ARBA" id="ARBA00022531"/>
    </source>
</evidence>
<dbReference type="STRING" id="3818.A0A445EF39"/>
<feature type="domain" description="Small ribosomal subunit protein uS7" evidence="22">
    <location>
        <begin position="357"/>
        <end position="415"/>
    </location>
</feature>